<accession>A0A1Q5P1Q8</accession>
<dbReference type="RefSeq" id="WP_073712003.1">
    <property type="nucleotide sequence ID" value="NZ_MRWQ01000009.1"/>
</dbReference>
<keyword evidence="2" id="KW-0812">Transmembrane</keyword>
<reference evidence="3 4" key="1">
    <citation type="submission" date="2016-12" db="EMBL/GenBank/DDBJ databases">
        <title>Domibacillus sp. SAOS 44 whole genome sequencing.</title>
        <authorList>
            <person name="Verma A."/>
            <person name="Krishnamurthi S."/>
        </authorList>
    </citation>
    <scope>NUCLEOTIDE SEQUENCE [LARGE SCALE GENOMIC DNA]</scope>
    <source>
        <strain evidence="3 4">SAOS 44</strain>
    </source>
</reference>
<sequence>MITVIIISVIVVLIILVLSVLTINKGYDYKHTIDPPAPEKQEETRENK</sequence>
<dbReference type="NCBIfam" id="NF033232">
    <property type="entry name" value="small_YtzI"/>
    <property type="match status" value="1"/>
</dbReference>
<evidence type="ECO:0000313" key="4">
    <source>
        <dbReference type="Proteomes" id="UP000186524"/>
    </source>
</evidence>
<keyword evidence="2" id="KW-0472">Membrane</keyword>
<dbReference type="AlphaFoldDB" id="A0A1Q5P1Q8"/>
<gene>
    <name evidence="3" type="ORF">BLL40_11255</name>
</gene>
<feature type="transmembrane region" description="Helical" evidence="2">
    <location>
        <begin position="6"/>
        <end position="23"/>
    </location>
</feature>
<evidence type="ECO:0000256" key="1">
    <source>
        <dbReference type="SAM" id="MobiDB-lite"/>
    </source>
</evidence>
<evidence type="ECO:0000256" key="2">
    <source>
        <dbReference type="SAM" id="Phobius"/>
    </source>
</evidence>
<dbReference type="EMBL" id="MRWQ01000009">
    <property type="protein sequence ID" value="OKL36180.1"/>
    <property type="molecule type" value="Genomic_DNA"/>
</dbReference>
<feature type="region of interest" description="Disordered" evidence="1">
    <location>
        <begin position="28"/>
        <end position="48"/>
    </location>
</feature>
<proteinExistence type="predicted"/>
<dbReference type="InterPro" id="IPR047753">
    <property type="entry name" value="YtzI-like"/>
</dbReference>
<keyword evidence="2" id="KW-1133">Transmembrane helix</keyword>
<keyword evidence="4" id="KW-1185">Reference proteome</keyword>
<protein>
    <recommendedName>
        <fullName evidence="5">YtzI protein</fullName>
    </recommendedName>
</protein>
<dbReference type="STRING" id="1714354.BLL40_11255"/>
<organism evidence="3 4">
    <name type="scientific">Domibacillus mangrovi</name>
    <dbReference type="NCBI Taxonomy" id="1714354"/>
    <lineage>
        <taxon>Bacteria</taxon>
        <taxon>Bacillati</taxon>
        <taxon>Bacillota</taxon>
        <taxon>Bacilli</taxon>
        <taxon>Bacillales</taxon>
        <taxon>Bacillaceae</taxon>
        <taxon>Domibacillus</taxon>
    </lineage>
</organism>
<dbReference type="Proteomes" id="UP000186524">
    <property type="component" value="Unassembled WGS sequence"/>
</dbReference>
<comment type="caution">
    <text evidence="3">The sequence shown here is derived from an EMBL/GenBank/DDBJ whole genome shotgun (WGS) entry which is preliminary data.</text>
</comment>
<evidence type="ECO:0008006" key="5">
    <source>
        <dbReference type="Google" id="ProtNLM"/>
    </source>
</evidence>
<name>A0A1Q5P1Q8_9BACI</name>
<evidence type="ECO:0000313" key="3">
    <source>
        <dbReference type="EMBL" id="OKL36180.1"/>
    </source>
</evidence>